<keyword evidence="4" id="KW-0411">Iron-sulfur</keyword>
<keyword evidence="7" id="KW-1185">Reference proteome</keyword>
<proteinExistence type="predicted"/>
<evidence type="ECO:0000256" key="3">
    <source>
        <dbReference type="ARBA" id="ARBA00023004"/>
    </source>
</evidence>
<dbReference type="InterPro" id="IPR016548">
    <property type="entry name" value="UCP009180"/>
</dbReference>
<dbReference type="PIRSF" id="PIRSF009180">
    <property type="entry name" value="UCP009180"/>
    <property type="match status" value="1"/>
</dbReference>
<dbReference type="InterPro" id="IPR010693">
    <property type="entry name" value="Divergent_4Fe-4S_mono-cluster"/>
</dbReference>
<dbReference type="PANTHER" id="PTHR46491">
    <property type="entry name" value="CDGSH IRON SULFUR DOMAIN PROTEIN HOMOLOG"/>
    <property type="match status" value="1"/>
</dbReference>
<evidence type="ECO:0000259" key="5">
    <source>
        <dbReference type="SMART" id="SM00704"/>
    </source>
</evidence>
<dbReference type="EMBL" id="JRGF01000006">
    <property type="protein sequence ID" value="KHE42044.1"/>
    <property type="molecule type" value="Genomic_DNA"/>
</dbReference>
<keyword evidence="3" id="KW-0408">Iron</keyword>
<evidence type="ECO:0000313" key="7">
    <source>
        <dbReference type="Proteomes" id="UP000030889"/>
    </source>
</evidence>
<evidence type="ECO:0000256" key="4">
    <source>
        <dbReference type="ARBA" id="ARBA00023014"/>
    </source>
</evidence>
<evidence type="ECO:0000313" key="6">
    <source>
        <dbReference type="EMBL" id="KHE42044.1"/>
    </source>
</evidence>
<protein>
    <recommendedName>
        <fullName evidence="5">Iron-binding zinc finger CDGSH type domain-containing protein</fullName>
    </recommendedName>
</protein>
<dbReference type="Proteomes" id="UP000030889">
    <property type="component" value="Unassembled WGS sequence"/>
</dbReference>
<evidence type="ECO:0000256" key="2">
    <source>
        <dbReference type="ARBA" id="ARBA00022723"/>
    </source>
</evidence>
<dbReference type="Pfam" id="PF09360">
    <property type="entry name" value="zf-CDGSH"/>
    <property type="match status" value="2"/>
</dbReference>
<dbReference type="Gene3D" id="3.40.5.90">
    <property type="entry name" value="CDGSH iron-sulfur domain, mitoNEET-type"/>
    <property type="match status" value="2"/>
</dbReference>
<accession>A0ABR4YIF7</accession>
<dbReference type="Pfam" id="PF06902">
    <property type="entry name" value="Fer4_19"/>
    <property type="match status" value="1"/>
</dbReference>
<feature type="domain" description="Iron-binding zinc finger CDGSH type" evidence="5">
    <location>
        <begin position="201"/>
        <end position="238"/>
    </location>
</feature>
<evidence type="ECO:0000256" key="1">
    <source>
        <dbReference type="ARBA" id="ARBA00022714"/>
    </source>
</evidence>
<dbReference type="RefSeq" id="WP_022063921.1">
    <property type="nucleotide sequence ID" value="NZ_JRGF01000006.1"/>
</dbReference>
<sequence>MEKEKVQRGSRRADSGFRITVSSKGPVLIFGRPPLAQQFIMPNDRGESWEFAEGEHYSTDDQPTALCRCGASKKKPYCDGSHMRAEWDPRLTASSEGLLEGAETFGGPELKLTDNENFCVFARFCDAGGRVWNLVGISDDADAKTLAVREANMCPGGRLSAWENRTGEPYEPDYAPSLGLIEDPALGVSGGLWVRGGIPVQTQEGMAYEIRNRVVLCRCGASKNKPFCDGSHAAVKFRDGLASEPNGKR</sequence>
<dbReference type="SMART" id="SM00704">
    <property type="entry name" value="ZnF_CDGSH"/>
    <property type="match status" value="2"/>
</dbReference>
<reference evidence="6 7" key="1">
    <citation type="submission" date="2014-09" db="EMBL/GenBank/DDBJ databases">
        <title>Alistipes sp. 627, sp. nov., a novel member of the family Rikenellaceae isolated from human faeces.</title>
        <authorList>
            <person name="Shkoporov A.N."/>
            <person name="Chaplin A.V."/>
            <person name="Motuzova O.V."/>
            <person name="Kafarskaia L.I."/>
            <person name="Khokhlova E.V."/>
            <person name="Efimov B.A."/>
        </authorList>
    </citation>
    <scope>NUCLEOTIDE SEQUENCE [LARGE SCALE GENOMIC DNA]</scope>
    <source>
        <strain evidence="6 7">627</strain>
    </source>
</reference>
<dbReference type="InterPro" id="IPR052950">
    <property type="entry name" value="CISD"/>
</dbReference>
<keyword evidence="1" id="KW-0001">2Fe-2S</keyword>
<keyword evidence="2" id="KW-0479">Metal-binding</keyword>
<comment type="caution">
    <text evidence="6">The sequence shown here is derived from an EMBL/GenBank/DDBJ whole genome shotgun (WGS) entry which is preliminary data.</text>
</comment>
<dbReference type="InterPro" id="IPR042216">
    <property type="entry name" value="MitoNEET_CISD"/>
</dbReference>
<organism evidence="6 7">
    <name type="scientific">Alistipes inops</name>
    <dbReference type="NCBI Taxonomy" id="1501391"/>
    <lineage>
        <taxon>Bacteria</taxon>
        <taxon>Pseudomonadati</taxon>
        <taxon>Bacteroidota</taxon>
        <taxon>Bacteroidia</taxon>
        <taxon>Bacteroidales</taxon>
        <taxon>Rikenellaceae</taxon>
        <taxon>Alistipes</taxon>
    </lineage>
</organism>
<feature type="domain" description="Iron-binding zinc finger CDGSH type" evidence="5">
    <location>
        <begin position="50"/>
        <end position="88"/>
    </location>
</feature>
<name>A0ABR4YIF7_9BACT</name>
<dbReference type="PANTHER" id="PTHR46491:SF3">
    <property type="entry name" value="CDGSH IRON-SULFUR DOMAIN-CONTAINING PROTEIN 3, MITOCHONDRIAL"/>
    <property type="match status" value="1"/>
</dbReference>
<dbReference type="InterPro" id="IPR018967">
    <property type="entry name" value="FeS-contain_CDGSH-typ"/>
</dbReference>
<gene>
    <name evidence="6" type="ORF">LG35_05650</name>
</gene>